<reference evidence="1 2" key="1">
    <citation type="submission" date="2015-04" db="EMBL/GenBank/DDBJ databases">
        <title>Draft Genome Sequence of the Novel Agar-Digesting Marine Bacterium Q1.</title>
        <authorList>
            <person name="Li Y."/>
            <person name="Li D."/>
            <person name="Chen G."/>
            <person name="Du Z."/>
        </authorList>
    </citation>
    <scope>NUCLEOTIDE SEQUENCE [LARGE SCALE GENOMIC DNA]</scope>
    <source>
        <strain evidence="1 2">Q1</strain>
    </source>
</reference>
<gene>
    <name evidence="1" type="ORF">XM47_13440</name>
</gene>
<dbReference type="EMBL" id="LAZL01000022">
    <property type="protein sequence ID" value="KMT64638.1"/>
    <property type="molecule type" value="Genomic_DNA"/>
</dbReference>
<dbReference type="InterPro" id="IPR011050">
    <property type="entry name" value="Pectin_lyase_fold/virulence"/>
</dbReference>
<organism evidence="1 2">
    <name type="scientific">Catenovulum maritimum</name>
    <dbReference type="NCBI Taxonomy" id="1513271"/>
    <lineage>
        <taxon>Bacteria</taxon>
        <taxon>Pseudomonadati</taxon>
        <taxon>Pseudomonadota</taxon>
        <taxon>Gammaproteobacteria</taxon>
        <taxon>Alteromonadales</taxon>
        <taxon>Alteromonadaceae</taxon>
        <taxon>Catenovulum</taxon>
    </lineage>
</organism>
<name>A0A0J8GVD8_9ALTE</name>
<dbReference type="InterPro" id="IPR012334">
    <property type="entry name" value="Pectin_lyas_fold"/>
</dbReference>
<dbReference type="SMART" id="SM00710">
    <property type="entry name" value="PbH1"/>
    <property type="match status" value="4"/>
</dbReference>
<sequence length="377" mass="41756">MKFKWVIALTILIMGLIYKTITPPEFLYLLNIKIQQLIQQKSQILPVSATTLANLSSTILPEISTIDTKVHINDWHTKNAPLIQHYHPLNQVLVSDSQSLSDALSKLKPNTMLSLNGGVYQIKRNKIKIDANSSLSQPIVITAVNNKRVIIEFFGNEGLWINAPYVQISGIQFEGKCELDSQCEHAIHIVGKSDHLIISNNIFNNFNAHIKSNGIKTPNGVRFPNHVTLSHNQFINHWPRKTASPVTPIDIVGGEHWQIDGNLIADFAKLEGNGISYGAFLKGGGQNGQFSNNLVICEMHIKHKTKLDVRIGLSFGGGGTAHKNCVNEKCTFEHKNGTLINNKIVNCPNSAGIYLNNSININMYNNQLISTLGVDTN</sequence>
<dbReference type="STRING" id="1513271.XM47_13440"/>
<dbReference type="RefSeq" id="WP_048693467.1">
    <property type="nucleotide sequence ID" value="NZ_KQ130495.1"/>
</dbReference>
<evidence type="ECO:0008006" key="3">
    <source>
        <dbReference type="Google" id="ProtNLM"/>
    </source>
</evidence>
<evidence type="ECO:0000313" key="1">
    <source>
        <dbReference type="EMBL" id="KMT64638.1"/>
    </source>
</evidence>
<evidence type="ECO:0000313" key="2">
    <source>
        <dbReference type="Proteomes" id="UP000037600"/>
    </source>
</evidence>
<keyword evidence="2" id="KW-1185">Reference proteome</keyword>
<dbReference type="OrthoDB" id="5496540at2"/>
<protein>
    <recommendedName>
        <fullName evidence="3">Right handed beta helix domain-containing protein</fullName>
    </recommendedName>
</protein>
<dbReference type="SUPFAM" id="SSF51126">
    <property type="entry name" value="Pectin lyase-like"/>
    <property type="match status" value="1"/>
</dbReference>
<dbReference type="AlphaFoldDB" id="A0A0J8GVD8"/>
<dbReference type="Gene3D" id="2.160.20.10">
    <property type="entry name" value="Single-stranded right-handed beta-helix, Pectin lyase-like"/>
    <property type="match status" value="1"/>
</dbReference>
<dbReference type="Proteomes" id="UP000037600">
    <property type="component" value="Unassembled WGS sequence"/>
</dbReference>
<comment type="caution">
    <text evidence="1">The sequence shown here is derived from an EMBL/GenBank/DDBJ whole genome shotgun (WGS) entry which is preliminary data.</text>
</comment>
<dbReference type="InterPro" id="IPR006626">
    <property type="entry name" value="PbH1"/>
</dbReference>
<proteinExistence type="predicted"/>
<accession>A0A0J8GVD8</accession>